<dbReference type="Gene3D" id="3.40.50.410">
    <property type="entry name" value="von Willebrand factor, type A domain"/>
    <property type="match status" value="1"/>
</dbReference>
<dbReference type="KEGG" id="fli:Fleli_2594"/>
<proteinExistence type="predicted"/>
<dbReference type="InterPro" id="IPR022156">
    <property type="entry name" value="Uncharacterised_YfbK_N"/>
</dbReference>
<evidence type="ECO:0000313" key="3">
    <source>
        <dbReference type="EMBL" id="AFM04957.1"/>
    </source>
</evidence>
<accession>I4ALX2</accession>
<feature type="signal peptide" evidence="1">
    <location>
        <begin position="1"/>
        <end position="24"/>
    </location>
</feature>
<dbReference type="AlphaFoldDB" id="I4ALX2"/>
<evidence type="ECO:0000313" key="4">
    <source>
        <dbReference type="Proteomes" id="UP000006054"/>
    </source>
</evidence>
<dbReference type="InterPro" id="IPR021908">
    <property type="entry name" value="YfbK_C"/>
</dbReference>
<dbReference type="InterPro" id="IPR036465">
    <property type="entry name" value="vWFA_dom_sf"/>
</dbReference>
<organism evidence="3 4">
    <name type="scientific">Bernardetia litoralis (strain ATCC 23117 / DSM 6794 / NBRC 15988 / NCIMB 1366 / Fx l1 / Sio-4)</name>
    <name type="common">Flexibacter litoralis</name>
    <dbReference type="NCBI Taxonomy" id="880071"/>
    <lineage>
        <taxon>Bacteria</taxon>
        <taxon>Pseudomonadati</taxon>
        <taxon>Bacteroidota</taxon>
        <taxon>Cytophagia</taxon>
        <taxon>Cytophagales</taxon>
        <taxon>Bernardetiaceae</taxon>
        <taxon>Bernardetia</taxon>
    </lineage>
</organism>
<feature type="chain" id="PRO_5003685887" evidence="1">
    <location>
        <begin position="25"/>
        <end position="556"/>
    </location>
</feature>
<dbReference type="PROSITE" id="PS51257">
    <property type="entry name" value="PROKAR_LIPOPROTEIN"/>
    <property type="match status" value="1"/>
</dbReference>
<evidence type="ECO:0000256" key="1">
    <source>
        <dbReference type="SAM" id="SignalP"/>
    </source>
</evidence>
<dbReference type="RefSeq" id="WP_014798394.1">
    <property type="nucleotide sequence ID" value="NC_018018.1"/>
</dbReference>
<reference evidence="4" key="1">
    <citation type="submission" date="2012-06" db="EMBL/GenBank/DDBJ databases">
        <title>The complete genome of Flexibacter litoralis DSM 6794.</title>
        <authorList>
            <person name="Lucas S."/>
            <person name="Copeland A."/>
            <person name="Lapidus A."/>
            <person name="Glavina del Rio T."/>
            <person name="Dalin E."/>
            <person name="Tice H."/>
            <person name="Bruce D."/>
            <person name="Goodwin L."/>
            <person name="Pitluck S."/>
            <person name="Peters L."/>
            <person name="Ovchinnikova G."/>
            <person name="Lu M."/>
            <person name="Kyrpides N."/>
            <person name="Mavromatis K."/>
            <person name="Ivanova N."/>
            <person name="Brettin T."/>
            <person name="Detter J.C."/>
            <person name="Han C."/>
            <person name="Larimer F."/>
            <person name="Land M."/>
            <person name="Hauser L."/>
            <person name="Markowitz V."/>
            <person name="Cheng J.-F."/>
            <person name="Hugenholtz P."/>
            <person name="Woyke T."/>
            <person name="Wu D."/>
            <person name="Spring S."/>
            <person name="Lang E."/>
            <person name="Kopitz M."/>
            <person name="Brambilla E."/>
            <person name="Klenk H.-P."/>
            <person name="Eisen J.A."/>
        </authorList>
    </citation>
    <scope>NUCLEOTIDE SEQUENCE [LARGE SCALE GENOMIC DNA]</scope>
    <source>
        <strain evidence="4">ATCC 23117 / DSM 6794 / NBRC 15988 / NCIMB 1366 / Sio-4</strain>
    </source>
</reference>
<dbReference type="InterPro" id="IPR002035">
    <property type="entry name" value="VWF_A"/>
</dbReference>
<dbReference type="HOGENOM" id="CLU_019123_3_0_10"/>
<keyword evidence="4" id="KW-1185">Reference proteome</keyword>
<sequence length="556" mass="61570" precursor="true">MKSLKKLSLTTKIVLVASSTLFFSACNSSKTGNYEMAEGSGASPMRSVNEKSISMNQDKMTMDYSDEIEIDRSNDQIPQNTEEYQKQIENKFIQSLKEPLSTFSIDVDNASYSNARRFIQSGQFPNPDAVRIEEFINYFDYDYKKPTGKHPFSVSTEISTAPWNEKHKLVHVGIQGKDLDYDNLAPSNLVFLIDASGSMSAQNKLPLLRSSLKLLLSQLSKNDHIAIVAYAGAAGLVLESTPATETDKIMKALDAVSAGGSTAGGAGIQLAYSLAKDNLIKEGNNRVILCTDGDFNVGANSAQDLVTMIETKRNDGIYLTLCGFGMGNYKDSQMEQLSNAGNGNYFYIDNIQEAKKVFVTQMRATLFTIAKDVKIQIEFNPAKVAAYRLIGYENRILNKEDFNDDKKDAGELGAGHTVTALYEIIPVGIKSEFLPSVDDLRYQKDESKIKESYTAAASSDELLNLKLRYKKPNEETSNLIVNPLKDDNIVLANTSKNFRFSAAVAEFGMILRNSEFKSNANYEQVISLAKNAKGKDTEGYRSEFLKLIESCQLMSK</sequence>
<gene>
    <name evidence="3" type="ordered locus">Fleli_2594</name>
</gene>
<name>I4ALX2_BERLS</name>
<dbReference type="Pfam" id="PF12034">
    <property type="entry name" value="YfbK_C"/>
    <property type="match status" value="1"/>
</dbReference>
<evidence type="ECO:0000259" key="2">
    <source>
        <dbReference type="PROSITE" id="PS50234"/>
    </source>
</evidence>
<dbReference type="Proteomes" id="UP000006054">
    <property type="component" value="Chromosome"/>
</dbReference>
<dbReference type="PROSITE" id="PS50234">
    <property type="entry name" value="VWFA"/>
    <property type="match status" value="1"/>
</dbReference>
<dbReference type="InterPro" id="IPR051173">
    <property type="entry name" value="Ca_channel_alpha-2/delta"/>
</dbReference>
<dbReference type="PANTHER" id="PTHR10166">
    <property type="entry name" value="VOLTAGE-DEPENDENT CALCIUM CHANNEL SUBUNIT ALPHA-2/DELTA-RELATED"/>
    <property type="match status" value="1"/>
</dbReference>
<dbReference type="PANTHER" id="PTHR10166:SF37">
    <property type="entry name" value="STOLID, ISOFORM H"/>
    <property type="match status" value="1"/>
</dbReference>
<dbReference type="Pfam" id="PF12450">
    <property type="entry name" value="vWF_A"/>
    <property type="match status" value="1"/>
</dbReference>
<dbReference type="EMBL" id="CP003345">
    <property type="protein sequence ID" value="AFM04957.1"/>
    <property type="molecule type" value="Genomic_DNA"/>
</dbReference>
<feature type="domain" description="VWFA" evidence="2">
    <location>
        <begin position="188"/>
        <end position="362"/>
    </location>
</feature>
<keyword evidence="1" id="KW-0732">Signal</keyword>
<dbReference type="Pfam" id="PF00092">
    <property type="entry name" value="VWA"/>
    <property type="match status" value="1"/>
</dbReference>
<dbReference type="SUPFAM" id="SSF53300">
    <property type="entry name" value="vWA-like"/>
    <property type="match status" value="1"/>
</dbReference>
<dbReference type="SMART" id="SM00327">
    <property type="entry name" value="VWA"/>
    <property type="match status" value="1"/>
</dbReference>
<dbReference type="PATRIC" id="fig|880071.3.peg.2584"/>
<dbReference type="eggNOG" id="COG2304">
    <property type="taxonomic scope" value="Bacteria"/>
</dbReference>
<protein>
    <submittedName>
        <fullName evidence="3">Uncharacterized protein containing a von Willebrand factor type A (VWA) domain</fullName>
    </submittedName>
</protein>